<proteinExistence type="predicted"/>
<reference evidence="2 3" key="1">
    <citation type="submission" date="2024-03" db="EMBL/GenBank/DDBJ databases">
        <title>A high-quality draft genome sequence of Diaporthe vaccinii, a causative agent of upright dieback and viscid rot disease in cranberry plants.</title>
        <authorList>
            <person name="Sarrasin M."/>
            <person name="Lang B.F."/>
            <person name="Burger G."/>
        </authorList>
    </citation>
    <scope>NUCLEOTIDE SEQUENCE [LARGE SCALE GENOMIC DNA]</scope>
    <source>
        <strain evidence="2 3">IS7</strain>
    </source>
</reference>
<feature type="compositionally biased region" description="Polar residues" evidence="1">
    <location>
        <begin position="65"/>
        <end position="74"/>
    </location>
</feature>
<gene>
    <name evidence="2" type="ORF">FJTKL_06932</name>
</gene>
<sequence length="74" mass="8116">MKRVAVVCEEPLLPPCIPPDTGAVNTNARRTHTHREKTWEELLVNYNGGSKSHPDDSSICKRQACSKTQTASPG</sequence>
<name>A0ABR4EW01_9PEZI</name>
<dbReference type="Proteomes" id="UP001600888">
    <property type="component" value="Unassembled WGS sequence"/>
</dbReference>
<accession>A0ABR4EW01</accession>
<evidence type="ECO:0000313" key="3">
    <source>
        <dbReference type="Proteomes" id="UP001600888"/>
    </source>
</evidence>
<evidence type="ECO:0000256" key="1">
    <source>
        <dbReference type="SAM" id="MobiDB-lite"/>
    </source>
</evidence>
<evidence type="ECO:0000313" key="2">
    <source>
        <dbReference type="EMBL" id="KAL2286584.1"/>
    </source>
</evidence>
<protein>
    <submittedName>
        <fullName evidence="2">Uncharacterized protein</fullName>
    </submittedName>
</protein>
<keyword evidence="3" id="KW-1185">Reference proteome</keyword>
<feature type="region of interest" description="Disordered" evidence="1">
    <location>
        <begin position="47"/>
        <end position="74"/>
    </location>
</feature>
<organism evidence="2 3">
    <name type="scientific">Diaporthe vaccinii</name>
    <dbReference type="NCBI Taxonomy" id="105482"/>
    <lineage>
        <taxon>Eukaryota</taxon>
        <taxon>Fungi</taxon>
        <taxon>Dikarya</taxon>
        <taxon>Ascomycota</taxon>
        <taxon>Pezizomycotina</taxon>
        <taxon>Sordariomycetes</taxon>
        <taxon>Sordariomycetidae</taxon>
        <taxon>Diaporthales</taxon>
        <taxon>Diaporthaceae</taxon>
        <taxon>Diaporthe</taxon>
        <taxon>Diaporthe eres species complex</taxon>
    </lineage>
</organism>
<comment type="caution">
    <text evidence="2">The sequence shown here is derived from an EMBL/GenBank/DDBJ whole genome shotgun (WGS) entry which is preliminary data.</text>
</comment>
<dbReference type="EMBL" id="JBAWTH010000024">
    <property type="protein sequence ID" value="KAL2286584.1"/>
    <property type="molecule type" value="Genomic_DNA"/>
</dbReference>